<evidence type="ECO:0000313" key="4">
    <source>
        <dbReference type="Proteomes" id="UP001181622"/>
    </source>
</evidence>
<dbReference type="PRINTS" id="PR00111">
    <property type="entry name" value="ABHYDROLASE"/>
</dbReference>
<dbReference type="PANTHER" id="PTHR43798">
    <property type="entry name" value="MONOACYLGLYCEROL LIPASE"/>
    <property type="match status" value="1"/>
</dbReference>
<dbReference type="Pfam" id="PF12697">
    <property type="entry name" value="Abhydrolase_6"/>
    <property type="match status" value="1"/>
</dbReference>
<dbReference type="PANTHER" id="PTHR43798:SF31">
    <property type="entry name" value="AB HYDROLASE SUPERFAMILY PROTEIN YCLE"/>
    <property type="match status" value="1"/>
</dbReference>
<sequence>MAEVKRLEQFAAEPLQLPVRPKGPALGLAEGGAEVRDRLLELSHARIAIRETAGPGLPIIFLHGNSSSKDVFDRQIRSSFGQSRRCIAIDLPGHGASSDAFDPSATYSISGYADAVIEVMETLDIDQAALVGWSVGGHVALEIVASFPGVVGAMIVGAPPVRSGLRGLLAGFRLSAATPLLGTRELSRTQALELAETTVGAENAEAAAEWILRADGRARELMFRSLLRGDHADQRRTVETTEAAIAIVNGDNDPLVRPGAFDRPRYADLWSGTCHRIPGGGHAPFLKAAPIFNQLLGRFASDMELRARELQQRPRLAFSG</sequence>
<proteinExistence type="predicted"/>
<accession>A0ABU1DGR5</accession>
<organism evidence="3 4">
    <name type="scientific">Chelatococcus sambhunathii</name>
    <dbReference type="NCBI Taxonomy" id="363953"/>
    <lineage>
        <taxon>Bacteria</taxon>
        <taxon>Pseudomonadati</taxon>
        <taxon>Pseudomonadota</taxon>
        <taxon>Alphaproteobacteria</taxon>
        <taxon>Hyphomicrobiales</taxon>
        <taxon>Chelatococcaceae</taxon>
        <taxon>Chelatococcus</taxon>
    </lineage>
</organism>
<dbReference type="Gene3D" id="3.40.50.1820">
    <property type="entry name" value="alpha/beta hydrolase"/>
    <property type="match status" value="1"/>
</dbReference>
<evidence type="ECO:0000313" key="3">
    <source>
        <dbReference type="EMBL" id="MDR4307313.1"/>
    </source>
</evidence>
<dbReference type="EMBL" id="JADBEO010000023">
    <property type="protein sequence ID" value="MDR4307313.1"/>
    <property type="molecule type" value="Genomic_DNA"/>
</dbReference>
<protein>
    <submittedName>
        <fullName evidence="3">Alpha/beta hydrolase</fullName>
    </submittedName>
</protein>
<evidence type="ECO:0000259" key="2">
    <source>
        <dbReference type="Pfam" id="PF12697"/>
    </source>
</evidence>
<evidence type="ECO:0000256" key="1">
    <source>
        <dbReference type="ARBA" id="ARBA00022801"/>
    </source>
</evidence>
<comment type="caution">
    <text evidence="3">The sequence shown here is derived from an EMBL/GenBank/DDBJ whole genome shotgun (WGS) entry which is preliminary data.</text>
</comment>
<dbReference type="GO" id="GO:0016787">
    <property type="term" value="F:hydrolase activity"/>
    <property type="evidence" value="ECO:0007669"/>
    <property type="project" value="UniProtKB-KW"/>
</dbReference>
<name>A0ABU1DGR5_9HYPH</name>
<dbReference type="InterPro" id="IPR000073">
    <property type="entry name" value="AB_hydrolase_1"/>
</dbReference>
<dbReference type="InterPro" id="IPR050266">
    <property type="entry name" value="AB_hydrolase_sf"/>
</dbReference>
<dbReference type="SUPFAM" id="SSF53474">
    <property type="entry name" value="alpha/beta-Hydrolases"/>
    <property type="match status" value="1"/>
</dbReference>
<gene>
    <name evidence="3" type="ORF">IHQ68_11865</name>
</gene>
<keyword evidence="1 3" id="KW-0378">Hydrolase</keyword>
<dbReference type="Proteomes" id="UP001181622">
    <property type="component" value="Unassembled WGS sequence"/>
</dbReference>
<feature type="domain" description="AB hydrolase-1" evidence="2">
    <location>
        <begin position="59"/>
        <end position="289"/>
    </location>
</feature>
<dbReference type="RefSeq" id="WP_309392059.1">
    <property type="nucleotide sequence ID" value="NZ_JADBEO010000023.1"/>
</dbReference>
<keyword evidence="4" id="KW-1185">Reference proteome</keyword>
<dbReference type="InterPro" id="IPR029058">
    <property type="entry name" value="AB_hydrolase_fold"/>
</dbReference>
<reference evidence="3" key="1">
    <citation type="submission" date="2020-10" db="EMBL/GenBank/DDBJ databases">
        <authorList>
            <person name="Abbas A."/>
            <person name="Razzaq R."/>
            <person name="Waqas M."/>
            <person name="Abbas N."/>
            <person name="Nielsen T.K."/>
            <person name="Hansen L.H."/>
            <person name="Hussain S."/>
            <person name="Shahid M."/>
        </authorList>
    </citation>
    <scope>NUCLEOTIDE SEQUENCE</scope>
    <source>
        <strain evidence="3">S14</strain>
    </source>
</reference>